<protein>
    <submittedName>
        <fullName evidence="2">Uncharacterized protein</fullName>
    </submittedName>
</protein>
<proteinExistence type="predicted"/>
<evidence type="ECO:0000256" key="1">
    <source>
        <dbReference type="SAM" id="MobiDB-lite"/>
    </source>
</evidence>
<organism evidence="2 3">
    <name type="scientific">Elysia crispata</name>
    <name type="common">lettuce slug</name>
    <dbReference type="NCBI Taxonomy" id="231223"/>
    <lineage>
        <taxon>Eukaryota</taxon>
        <taxon>Metazoa</taxon>
        <taxon>Spiralia</taxon>
        <taxon>Lophotrochozoa</taxon>
        <taxon>Mollusca</taxon>
        <taxon>Gastropoda</taxon>
        <taxon>Heterobranchia</taxon>
        <taxon>Euthyneura</taxon>
        <taxon>Panpulmonata</taxon>
        <taxon>Sacoglossa</taxon>
        <taxon>Placobranchoidea</taxon>
        <taxon>Plakobranchidae</taxon>
        <taxon>Elysia</taxon>
    </lineage>
</organism>
<accession>A0AAE0ZFB9</accession>
<reference evidence="2" key="1">
    <citation type="journal article" date="2023" name="G3 (Bethesda)">
        <title>A reference genome for the long-term kleptoplast-retaining sea slug Elysia crispata morphotype clarki.</title>
        <authorList>
            <person name="Eastman K.E."/>
            <person name="Pendleton A.L."/>
            <person name="Shaikh M.A."/>
            <person name="Suttiyut T."/>
            <person name="Ogas R."/>
            <person name="Tomko P."/>
            <person name="Gavelis G."/>
            <person name="Widhalm J.R."/>
            <person name="Wisecaver J.H."/>
        </authorList>
    </citation>
    <scope>NUCLEOTIDE SEQUENCE</scope>
    <source>
        <strain evidence="2">ECLA1</strain>
    </source>
</reference>
<gene>
    <name evidence="2" type="ORF">RRG08_031172</name>
</gene>
<evidence type="ECO:0000313" key="2">
    <source>
        <dbReference type="EMBL" id="KAK3768384.1"/>
    </source>
</evidence>
<dbReference type="EMBL" id="JAWDGP010004062">
    <property type="protein sequence ID" value="KAK3768384.1"/>
    <property type="molecule type" value="Genomic_DNA"/>
</dbReference>
<feature type="region of interest" description="Disordered" evidence="1">
    <location>
        <begin position="65"/>
        <end position="102"/>
    </location>
</feature>
<feature type="region of interest" description="Disordered" evidence="1">
    <location>
        <begin position="1"/>
        <end position="30"/>
    </location>
</feature>
<name>A0AAE0ZFB9_9GAST</name>
<dbReference type="Proteomes" id="UP001283361">
    <property type="component" value="Unassembled WGS sequence"/>
</dbReference>
<sequence>MSFHQGQRSPPPAHQSAPRESPESRAVRGCLPVIVSGQHGSLGVKGEKSLETDVKEISFLLARRGGRWRPSCQPGRKLSPGAEVDRPWTEANASPAEEETQN</sequence>
<dbReference type="AlphaFoldDB" id="A0AAE0ZFB9"/>
<comment type="caution">
    <text evidence="2">The sequence shown here is derived from an EMBL/GenBank/DDBJ whole genome shotgun (WGS) entry which is preliminary data.</text>
</comment>
<evidence type="ECO:0000313" key="3">
    <source>
        <dbReference type="Proteomes" id="UP001283361"/>
    </source>
</evidence>
<keyword evidence="3" id="KW-1185">Reference proteome</keyword>